<protein>
    <submittedName>
        <fullName evidence="2">Uncharacterized protein</fullName>
    </submittedName>
</protein>
<dbReference type="Proteomes" id="UP001589894">
    <property type="component" value="Unassembled WGS sequence"/>
</dbReference>
<accession>A0ABV6P5H7</accession>
<name>A0ABV6P5H7_9ACTN</name>
<proteinExistence type="predicted"/>
<gene>
    <name evidence="2" type="ORF">ACFFHU_29550</name>
</gene>
<keyword evidence="1" id="KW-1133">Transmembrane helix</keyword>
<evidence type="ECO:0000313" key="3">
    <source>
        <dbReference type="Proteomes" id="UP001589894"/>
    </source>
</evidence>
<feature type="transmembrane region" description="Helical" evidence="1">
    <location>
        <begin position="22"/>
        <end position="40"/>
    </location>
</feature>
<keyword evidence="3" id="KW-1185">Reference proteome</keyword>
<organism evidence="2 3">
    <name type="scientific">Plantactinospora siamensis</name>
    <dbReference type="NCBI Taxonomy" id="555372"/>
    <lineage>
        <taxon>Bacteria</taxon>
        <taxon>Bacillati</taxon>
        <taxon>Actinomycetota</taxon>
        <taxon>Actinomycetes</taxon>
        <taxon>Micromonosporales</taxon>
        <taxon>Micromonosporaceae</taxon>
        <taxon>Plantactinospora</taxon>
    </lineage>
</organism>
<dbReference type="EMBL" id="JBHLUE010000034">
    <property type="protein sequence ID" value="MFC0568271.1"/>
    <property type="molecule type" value="Genomic_DNA"/>
</dbReference>
<evidence type="ECO:0000256" key="1">
    <source>
        <dbReference type="SAM" id="Phobius"/>
    </source>
</evidence>
<dbReference type="RefSeq" id="WP_377343746.1">
    <property type="nucleotide sequence ID" value="NZ_JBHLUE010000034.1"/>
</dbReference>
<sequence length="60" mass="6346">MTTLAVLGADARQRAGFLWTEAHALVVAGVAGGIATGALARLRTHQNSSTVSSTRRRRTR</sequence>
<keyword evidence="1" id="KW-0472">Membrane</keyword>
<keyword evidence="1" id="KW-0812">Transmembrane</keyword>
<evidence type="ECO:0000313" key="2">
    <source>
        <dbReference type="EMBL" id="MFC0568271.1"/>
    </source>
</evidence>
<comment type="caution">
    <text evidence="2">The sequence shown here is derived from an EMBL/GenBank/DDBJ whole genome shotgun (WGS) entry which is preliminary data.</text>
</comment>
<reference evidence="2 3" key="1">
    <citation type="submission" date="2024-09" db="EMBL/GenBank/DDBJ databases">
        <authorList>
            <person name="Sun Q."/>
            <person name="Mori K."/>
        </authorList>
    </citation>
    <scope>NUCLEOTIDE SEQUENCE [LARGE SCALE GENOMIC DNA]</scope>
    <source>
        <strain evidence="2 3">TBRC 2205</strain>
    </source>
</reference>